<name>A0A481YZY2_9VIRU</name>
<feature type="region of interest" description="Disordered" evidence="1">
    <location>
        <begin position="1"/>
        <end position="33"/>
    </location>
</feature>
<evidence type="ECO:0000313" key="2">
    <source>
        <dbReference type="EMBL" id="QBK88778.1"/>
    </source>
</evidence>
<accession>A0A481YZY2</accession>
<evidence type="ECO:0000256" key="1">
    <source>
        <dbReference type="SAM" id="MobiDB-lite"/>
    </source>
</evidence>
<gene>
    <name evidence="2" type="ORF">LCMiAC01_04600</name>
</gene>
<sequence length="684" mass="80191">MNSPHVPNAQKKIITERYKERQKKKYPPRKPVQQNPLVNLQVYPFPRPPKPRPKGPRAEFYMPISTTVPTYPPQYMTAYPMGPPFYKPATFPIIKNYEISVAGPTVDHNRVSAIYEDVIPSNKFNDTFLTIEERYNMHNFIRSIFVKRGDGEDIGLDDLANNSISRYLKFMELNPYNTSRYSNNPYMGLPDNMLIYRSCYPIRLDKTVNSTQCAANSLGMNVRIYRLTMGEYQINTKEKSNYYDYNTWREIAWYEYIRENIIKQKVCPNFPIMFAYFICSRCNIDFHKIAEIKGRSKKKPDRYVIRNDDGTIRETVNELKKYFNVRVSVDKALKHKSITDVLTRPPLTVELNAETYTNKGLIALTESPTHNIYSWASRTYKVIGNIRKMVNDGYHKSKVWFSVLFQLMTALYVMQLHGLAFYEFDIQSNVYIKDIRVYGNITRYWKYIIDGIEFYIPNYGYIVLIDSNFKDNTENNFTLGAIGKPKYKIYSNIYTKDSGDTYKSEQIHELCFEAFKKSINPDKFSQAFVNMGGTKPPEDVIKLLSDIQHEISATKNIDIGHYIIKHMGMFLNNRIGTYLNNTEVKNIRRSDNTQYHKGQIVVYSVSHDTYKFGLYYKRDNDMVYIYTKKEPSDFDIIIPPSFSYTKLLHYSRHNKLIQNYQPQIANLNEDDLLETYSISNPSHA</sequence>
<dbReference type="EMBL" id="MK500398">
    <property type="protein sequence ID" value="QBK88778.1"/>
    <property type="molecule type" value="Genomic_DNA"/>
</dbReference>
<protein>
    <submittedName>
        <fullName evidence="2">Uncharacterized protein</fullName>
    </submittedName>
</protein>
<reference evidence="2" key="1">
    <citation type="journal article" date="2019" name="MBio">
        <title>Virus Genomes from Deep Sea Sediments Expand the Ocean Megavirome and Support Independent Origins of Viral Gigantism.</title>
        <authorList>
            <person name="Backstrom D."/>
            <person name="Yutin N."/>
            <person name="Jorgensen S.L."/>
            <person name="Dharamshi J."/>
            <person name="Homa F."/>
            <person name="Zaremba-Niedwiedzka K."/>
            <person name="Spang A."/>
            <person name="Wolf Y.I."/>
            <person name="Koonin E.V."/>
            <person name="Ettema T.J."/>
        </authorList>
    </citation>
    <scope>NUCLEOTIDE SEQUENCE</scope>
</reference>
<proteinExistence type="predicted"/>
<organism evidence="2">
    <name type="scientific">Mimivirus LCMiAC01</name>
    <dbReference type="NCBI Taxonomy" id="2506608"/>
    <lineage>
        <taxon>Viruses</taxon>
        <taxon>Varidnaviria</taxon>
        <taxon>Bamfordvirae</taxon>
        <taxon>Nucleocytoviricota</taxon>
        <taxon>Megaviricetes</taxon>
        <taxon>Imitervirales</taxon>
        <taxon>Mimiviridae</taxon>
        <taxon>Klosneuvirinae</taxon>
    </lineage>
</organism>